<reference evidence="7" key="1">
    <citation type="submission" date="2012-06" db="EMBL/GenBank/DDBJ databases">
        <title>Complete sequence of chromosome of Desulfomonile tiedjei DSM 6799.</title>
        <authorList>
            <person name="Lucas S."/>
            <person name="Copeland A."/>
            <person name="Lapidus A."/>
            <person name="Glavina del Rio T."/>
            <person name="Dalin E."/>
            <person name="Tice H."/>
            <person name="Bruce D."/>
            <person name="Goodwin L."/>
            <person name="Pitluck S."/>
            <person name="Peters L."/>
            <person name="Ovchinnikova G."/>
            <person name="Zeytun A."/>
            <person name="Lu M."/>
            <person name="Kyrpides N."/>
            <person name="Mavromatis K."/>
            <person name="Ivanova N."/>
            <person name="Brettin T."/>
            <person name="Detter J.C."/>
            <person name="Han C."/>
            <person name="Larimer F."/>
            <person name="Land M."/>
            <person name="Hauser L."/>
            <person name="Markowitz V."/>
            <person name="Cheng J.-F."/>
            <person name="Hugenholtz P."/>
            <person name="Woyke T."/>
            <person name="Wu D."/>
            <person name="Spring S."/>
            <person name="Schroeder M."/>
            <person name="Brambilla E."/>
            <person name="Klenk H.-P."/>
            <person name="Eisen J.A."/>
        </authorList>
    </citation>
    <scope>NUCLEOTIDE SEQUENCE [LARGE SCALE GENOMIC DNA]</scope>
    <source>
        <strain evidence="7">ATCC 49306 / DSM 6799 / DCB-1</strain>
    </source>
</reference>
<evidence type="ECO:0000313" key="7">
    <source>
        <dbReference type="Proteomes" id="UP000006055"/>
    </source>
</evidence>
<dbReference type="OrthoDB" id="9789030at2"/>
<gene>
    <name evidence="6" type="ordered locus">Desti_2670</name>
</gene>
<keyword evidence="7" id="KW-1185">Reference proteome</keyword>
<dbReference type="InterPro" id="IPR017896">
    <property type="entry name" value="4Fe4S_Fe-S-bd"/>
</dbReference>
<dbReference type="eggNOG" id="COG0437">
    <property type="taxonomic scope" value="Bacteria"/>
</dbReference>
<dbReference type="GO" id="GO:0051539">
    <property type="term" value="F:4 iron, 4 sulfur cluster binding"/>
    <property type="evidence" value="ECO:0007669"/>
    <property type="project" value="UniProtKB-KW"/>
</dbReference>
<evidence type="ECO:0000256" key="3">
    <source>
        <dbReference type="ARBA" id="ARBA00023004"/>
    </source>
</evidence>
<evidence type="ECO:0000313" key="6">
    <source>
        <dbReference type="EMBL" id="AFM25349.1"/>
    </source>
</evidence>
<dbReference type="PATRIC" id="fig|706587.4.peg.3051"/>
<keyword evidence="1" id="KW-0004">4Fe-4S</keyword>
<dbReference type="PROSITE" id="PS51318">
    <property type="entry name" value="TAT"/>
    <property type="match status" value="1"/>
</dbReference>
<protein>
    <submittedName>
        <fullName evidence="6">Fe-S-cluster-containing hydrogenase subunit</fullName>
    </submittedName>
</protein>
<dbReference type="KEGG" id="dti:Desti_2670"/>
<keyword evidence="3" id="KW-0408">Iron</keyword>
<dbReference type="HOGENOM" id="CLU_043374_1_0_7"/>
<dbReference type="PANTHER" id="PTHR43177:SF3">
    <property type="entry name" value="PROTEIN NRFC HOMOLOG"/>
    <property type="match status" value="1"/>
</dbReference>
<dbReference type="STRING" id="706587.Desti_2670"/>
<evidence type="ECO:0000256" key="1">
    <source>
        <dbReference type="ARBA" id="ARBA00022485"/>
    </source>
</evidence>
<evidence type="ECO:0000256" key="4">
    <source>
        <dbReference type="ARBA" id="ARBA00023014"/>
    </source>
</evidence>
<proteinExistence type="predicted"/>
<sequence>MDSTRRFFLKIAGLSVLGIGAKPTLDAVAGSPEAKFQPGPNALKGKRWAMVVDMKKCLKAKENCRDCVLACHKVHNVPDFDNKKDEVKWIWLTGFQHAFPGEENHYLDTYLKEGLKGLPFPVLCNHCDNPPCVRVCPVQATFKRSDGIVMMDYHRCIGCRFCMAACPYGARSLNWRDPRPFIKTELNPEYPTRCRGVVEKCNFCFERLAKGQIPACVEACKDKGLIFGDLEDPNSEIREVLRKNPTIRRKPQLGTQPQVYYIL</sequence>
<dbReference type="CDD" id="cd10551">
    <property type="entry name" value="PsrB"/>
    <property type="match status" value="1"/>
</dbReference>
<feature type="domain" description="4Fe-4S ferredoxin-type" evidence="5">
    <location>
        <begin position="147"/>
        <end position="176"/>
    </location>
</feature>
<dbReference type="Pfam" id="PF13247">
    <property type="entry name" value="Fer4_11"/>
    <property type="match status" value="2"/>
</dbReference>
<dbReference type="AlphaFoldDB" id="I4C708"/>
<dbReference type="InterPro" id="IPR050954">
    <property type="entry name" value="ET_IronSulfur_Cluster-Binding"/>
</dbReference>
<dbReference type="SUPFAM" id="SSF54862">
    <property type="entry name" value="4Fe-4S ferredoxins"/>
    <property type="match status" value="1"/>
</dbReference>
<accession>I4C708</accession>
<dbReference type="RefSeq" id="WP_014810490.1">
    <property type="nucleotide sequence ID" value="NC_018025.1"/>
</dbReference>
<dbReference type="InterPro" id="IPR017900">
    <property type="entry name" value="4Fe4S_Fe_S_CS"/>
</dbReference>
<dbReference type="EMBL" id="CP003360">
    <property type="protein sequence ID" value="AFM25349.1"/>
    <property type="molecule type" value="Genomic_DNA"/>
</dbReference>
<dbReference type="PANTHER" id="PTHR43177">
    <property type="entry name" value="PROTEIN NRFC"/>
    <property type="match status" value="1"/>
</dbReference>
<dbReference type="InterPro" id="IPR006311">
    <property type="entry name" value="TAT_signal"/>
</dbReference>
<dbReference type="GO" id="GO:0046872">
    <property type="term" value="F:metal ion binding"/>
    <property type="evidence" value="ECO:0007669"/>
    <property type="project" value="UniProtKB-KW"/>
</dbReference>
<keyword evidence="2" id="KW-0479">Metal-binding</keyword>
<dbReference type="NCBIfam" id="NF045797">
    <property type="entry name" value="DsrO"/>
    <property type="match status" value="1"/>
</dbReference>
<dbReference type="Gene3D" id="3.30.70.20">
    <property type="match status" value="2"/>
</dbReference>
<evidence type="ECO:0000256" key="2">
    <source>
        <dbReference type="ARBA" id="ARBA00022723"/>
    </source>
</evidence>
<keyword evidence="4" id="KW-0411">Iron-sulfur</keyword>
<dbReference type="PROSITE" id="PS00198">
    <property type="entry name" value="4FE4S_FER_1"/>
    <property type="match status" value="1"/>
</dbReference>
<evidence type="ECO:0000259" key="5">
    <source>
        <dbReference type="PROSITE" id="PS51379"/>
    </source>
</evidence>
<dbReference type="Proteomes" id="UP000006055">
    <property type="component" value="Chromosome"/>
</dbReference>
<organism evidence="6 7">
    <name type="scientific">Desulfomonile tiedjei (strain ATCC 49306 / DSM 6799 / DCB-1)</name>
    <dbReference type="NCBI Taxonomy" id="706587"/>
    <lineage>
        <taxon>Bacteria</taxon>
        <taxon>Pseudomonadati</taxon>
        <taxon>Thermodesulfobacteriota</taxon>
        <taxon>Desulfomonilia</taxon>
        <taxon>Desulfomonilales</taxon>
        <taxon>Desulfomonilaceae</taxon>
        <taxon>Desulfomonile</taxon>
    </lineage>
</organism>
<dbReference type="InterPro" id="IPR054822">
    <property type="entry name" value="DsrO-like"/>
</dbReference>
<name>I4C708_DESTA</name>
<dbReference type="PROSITE" id="PS51379">
    <property type="entry name" value="4FE4S_FER_2"/>
    <property type="match status" value="1"/>
</dbReference>